<evidence type="ECO:0000313" key="8">
    <source>
        <dbReference type="Ensembl" id="ENSCAFP00030026063.1"/>
    </source>
</evidence>
<dbReference type="InterPro" id="IPR008661">
    <property type="entry name" value="L6_membrane"/>
</dbReference>
<dbReference type="Ensembl" id="ENSCAFT00040033050.1">
    <property type="protein sequence ID" value="ENSCAFP00040028757.1"/>
    <property type="gene ID" value="ENSCAFG00040017906.1"/>
</dbReference>
<accession>A0A8C0NEU7</accession>
<reference evidence="9" key="2">
    <citation type="submission" date="2018-10" db="EMBL/GenBank/DDBJ databases">
        <title>De novo assembly of a Great Dane genome.</title>
        <authorList>
            <person name="Kidd J.M."/>
            <person name="Pendleton A.L."/>
            <person name="Shen F."/>
            <person name="Emery S."/>
        </authorList>
    </citation>
    <scope>NUCLEOTIDE SEQUENCE [LARGE SCALE GENOMIC DNA]</scope>
    <source>
        <strain evidence="9">Great Dane</strain>
    </source>
</reference>
<keyword evidence="5 6" id="KW-0472">Membrane</keyword>
<evidence type="ECO:0000256" key="3">
    <source>
        <dbReference type="ARBA" id="ARBA00022692"/>
    </source>
</evidence>
<proteinExistence type="inferred from homology"/>
<dbReference type="Ensembl" id="ENSCAFT00030029903.1">
    <property type="protein sequence ID" value="ENSCAFP00030026063.1"/>
    <property type="gene ID" value="ENSCAFG00030016230.1"/>
</dbReference>
<dbReference type="GO" id="GO:0016020">
    <property type="term" value="C:membrane"/>
    <property type="evidence" value="ECO:0007669"/>
    <property type="project" value="UniProtKB-SubCell"/>
</dbReference>
<evidence type="ECO:0000256" key="4">
    <source>
        <dbReference type="ARBA" id="ARBA00022989"/>
    </source>
</evidence>
<evidence type="ECO:0000313" key="9">
    <source>
        <dbReference type="Ensembl" id="ENSCAFP00040028757.1"/>
    </source>
</evidence>
<keyword evidence="3 6" id="KW-0812">Transmembrane</keyword>
<reference evidence="7 10" key="1">
    <citation type="journal article" date="2005" name="Nature">
        <title>Genome sequence, comparative analysis and haplotype structure of the domestic dog.</title>
        <authorList>
            <consortium name="Broad Sequencing Platform"/>
            <person name="Lindblad-Toh K."/>
            <person name="Wade C.M."/>
            <person name="Mikkelsen T.S."/>
            <person name="Karlsson E.K."/>
            <person name="Jaffe D.B."/>
            <person name="Kamal M."/>
            <person name="Clamp M."/>
            <person name="Chang J.L."/>
            <person name="Kulbokas E.J. III"/>
            <person name="Zody M.C."/>
            <person name="Mauceli E."/>
            <person name="Xie X."/>
            <person name="Breen M."/>
            <person name="Wayne R.K."/>
            <person name="Ostrander E.A."/>
            <person name="Ponting C.P."/>
            <person name="Galibert F."/>
            <person name="Smith D.R."/>
            <person name="DeJong P.J."/>
            <person name="Kirkness E."/>
            <person name="Alvarez P."/>
            <person name="Biagi T."/>
            <person name="Brockman W."/>
            <person name="Butler J."/>
            <person name="Chin C.W."/>
            <person name="Cook A."/>
            <person name="Cuff J."/>
            <person name="Daly M.J."/>
            <person name="DeCaprio D."/>
            <person name="Gnerre S."/>
            <person name="Grabherr M."/>
            <person name="Kellis M."/>
            <person name="Kleber M."/>
            <person name="Bardeleben C."/>
            <person name="Goodstadt L."/>
            <person name="Heger A."/>
            <person name="Hitte C."/>
            <person name="Kim L."/>
            <person name="Koepfli K.P."/>
            <person name="Parker H.G."/>
            <person name="Pollinger J.P."/>
            <person name="Searle S.M."/>
            <person name="Sutter N.B."/>
            <person name="Thomas R."/>
            <person name="Webber C."/>
            <person name="Baldwin J."/>
            <person name="Abebe A."/>
            <person name="Abouelleil A."/>
            <person name="Aftuck L."/>
            <person name="Ait-Zahra M."/>
            <person name="Aldredge T."/>
            <person name="Allen N."/>
            <person name="An P."/>
            <person name="Anderson S."/>
            <person name="Antoine C."/>
            <person name="Arachchi H."/>
            <person name="Aslam A."/>
            <person name="Ayotte L."/>
            <person name="Bachantsang P."/>
            <person name="Barry A."/>
            <person name="Bayul T."/>
            <person name="Benamara M."/>
            <person name="Berlin A."/>
            <person name="Bessette D."/>
            <person name="Blitshteyn B."/>
            <person name="Bloom T."/>
            <person name="Blye J."/>
            <person name="Boguslavskiy L."/>
            <person name="Bonnet C."/>
            <person name="Boukhgalter B."/>
            <person name="Brown A."/>
            <person name="Cahill P."/>
            <person name="Calixte N."/>
            <person name="Camarata J."/>
            <person name="Cheshatsang Y."/>
            <person name="Chu J."/>
            <person name="Citroen M."/>
            <person name="Collymore A."/>
            <person name="Cooke P."/>
            <person name="Dawoe T."/>
            <person name="Daza R."/>
            <person name="Decktor K."/>
            <person name="DeGray S."/>
            <person name="Dhargay N."/>
            <person name="Dooley K."/>
            <person name="Dooley K."/>
            <person name="Dorje P."/>
            <person name="Dorjee K."/>
            <person name="Dorris L."/>
            <person name="Duffey N."/>
            <person name="Dupes A."/>
            <person name="Egbiremolen O."/>
            <person name="Elong R."/>
            <person name="Falk J."/>
            <person name="Farina A."/>
            <person name="Faro S."/>
            <person name="Ferguson D."/>
            <person name="Ferreira P."/>
            <person name="Fisher S."/>
            <person name="FitzGerald M."/>
            <person name="Foley K."/>
            <person name="Foley C."/>
            <person name="Franke A."/>
            <person name="Friedrich D."/>
            <person name="Gage D."/>
            <person name="Garber M."/>
            <person name="Gearin G."/>
            <person name="Giannoukos G."/>
            <person name="Goode T."/>
            <person name="Goyette A."/>
            <person name="Graham J."/>
            <person name="Grandbois E."/>
            <person name="Gyaltsen K."/>
            <person name="Hafez N."/>
            <person name="Hagopian D."/>
            <person name="Hagos B."/>
            <person name="Hall J."/>
            <person name="Healy C."/>
            <person name="Hegarty R."/>
            <person name="Honan T."/>
            <person name="Horn A."/>
            <person name="Houde N."/>
            <person name="Hughes L."/>
            <person name="Hunnicutt L."/>
            <person name="Husby M."/>
            <person name="Jester B."/>
            <person name="Jones C."/>
            <person name="Kamat A."/>
            <person name="Kanga B."/>
            <person name="Kells C."/>
            <person name="Khazanovich D."/>
            <person name="Kieu A.C."/>
            <person name="Kisner P."/>
            <person name="Kumar M."/>
            <person name="Lance K."/>
            <person name="Landers T."/>
            <person name="Lara M."/>
            <person name="Lee W."/>
            <person name="Leger J.P."/>
            <person name="Lennon N."/>
            <person name="Leuper L."/>
            <person name="LeVine S."/>
            <person name="Liu J."/>
            <person name="Liu X."/>
            <person name="Lokyitsang Y."/>
            <person name="Lokyitsang T."/>
            <person name="Lui A."/>
            <person name="Macdonald J."/>
            <person name="Major J."/>
            <person name="Marabella R."/>
            <person name="Maru K."/>
            <person name="Matthews C."/>
            <person name="McDonough S."/>
            <person name="Mehta T."/>
            <person name="Meldrim J."/>
            <person name="Melnikov A."/>
            <person name="Meneus L."/>
            <person name="Mihalev A."/>
            <person name="Mihova T."/>
            <person name="Miller K."/>
            <person name="Mittelman R."/>
            <person name="Mlenga V."/>
            <person name="Mulrain L."/>
            <person name="Munson G."/>
            <person name="Navidi A."/>
            <person name="Naylor J."/>
            <person name="Nguyen T."/>
            <person name="Nguyen N."/>
            <person name="Nguyen C."/>
            <person name="Nguyen T."/>
            <person name="Nicol R."/>
            <person name="Norbu N."/>
            <person name="Norbu C."/>
            <person name="Novod N."/>
            <person name="Nyima T."/>
            <person name="Olandt P."/>
            <person name="O'Neill B."/>
            <person name="O'Neill K."/>
            <person name="Osman S."/>
            <person name="Oyono L."/>
            <person name="Patti C."/>
            <person name="Perrin D."/>
            <person name="Phunkhang P."/>
            <person name="Pierre F."/>
            <person name="Priest M."/>
            <person name="Rachupka A."/>
            <person name="Raghuraman S."/>
            <person name="Rameau R."/>
            <person name="Ray V."/>
            <person name="Raymond C."/>
            <person name="Rege F."/>
            <person name="Rise C."/>
            <person name="Rogers J."/>
            <person name="Rogov P."/>
            <person name="Sahalie J."/>
            <person name="Settipalli S."/>
            <person name="Sharpe T."/>
            <person name="Shea T."/>
            <person name="Sheehan M."/>
            <person name="Sherpa N."/>
            <person name="Shi J."/>
            <person name="Shih D."/>
            <person name="Sloan J."/>
            <person name="Smith C."/>
            <person name="Sparrow T."/>
            <person name="Stalker J."/>
            <person name="Stange-Thomann N."/>
            <person name="Stavropoulos S."/>
            <person name="Stone C."/>
            <person name="Stone S."/>
            <person name="Sykes S."/>
            <person name="Tchuinga P."/>
            <person name="Tenzing P."/>
            <person name="Tesfaye S."/>
            <person name="Thoulutsang D."/>
            <person name="Thoulutsang Y."/>
            <person name="Topham K."/>
            <person name="Topping I."/>
            <person name="Tsamla T."/>
            <person name="Vassiliev H."/>
            <person name="Venkataraman V."/>
            <person name="Vo A."/>
            <person name="Wangchuk T."/>
            <person name="Wangdi T."/>
            <person name="Weiand M."/>
            <person name="Wilkinson J."/>
            <person name="Wilson A."/>
            <person name="Yadav S."/>
            <person name="Yang S."/>
            <person name="Yang X."/>
            <person name="Young G."/>
            <person name="Yu Q."/>
            <person name="Zainoun J."/>
            <person name="Zembek L."/>
            <person name="Zimmer A."/>
            <person name="Lander E.S."/>
        </authorList>
    </citation>
    <scope>NUCLEOTIDE SEQUENCE [LARGE SCALE GENOMIC DNA]</scope>
    <source>
        <strain evidence="7">Boxer</strain>
    </source>
</reference>
<evidence type="ECO:0000256" key="2">
    <source>
        <dbReference type="ARBA" id="ARBA00006193"/>
    </source>
</evidence>
<feature type="transmembrane region" description="Helical" evidence="6">
    <location>
        <begin position="44"/>
        <end position="62"/>
    </location>
</feature>
<feature type="transmembrane region" description="Helical" evidence="6">
    <location>
        <begin position="12"/>
        <end position="32"/>
    </location>
</feature>
<dbReference type="Proteomes" id="UP000002254">
    <property type="component" value="Chromosome 21"/>
</dbReference>
<evidence type="ECO:0000313" key="7">
    <source>
        <dbReference type="Ensembl" id="ENSCAFP00000070438.1"/>
    </source>
</evidence>
<evidence type="ECO:0000256" key="5">
    <source>
        <dbReference type="ARBA" id="ARBA00023136"/>
    </source>
</evidence>
<feature type="transmembrane region" description="Helical" evidence="6">
    <location>
        <begin position="83"/>
        <end position="110"/>
    </location>
</feature>
<dbReference type="AlphaFoldDB" id="A0A8C0NEU7"/>
<comment type="subcellular location">
    <subcellularLocation>
        <location evidence="1">Membrane</location>
        <topology evidence="1">Multi-pass membrane protein</topology>
    </subcellularLocation>
</comment>
<organism evidence="8 11">
    <name type="scientific">Canis lupus familiaris</name>
    <name type="common">Dog</name>
    <name type="synonym">Canis familiaris</name>
    <dbReference type="NCBI Taxonomy" id="9615"/>
    <lineage>
        <taxon>Eukaryota</taxon>
        <taxon>Metazoa</taxon>
        <taxon>Chordata</taxon>
        <taxon>Craniata</taxon>
        <taxon>Vertebrata</taxon>
        <taxon>Euteleostomi</taxon>
        <taxon>Mammalia</taxon>
        <taxon>Eutheria</taxon>
        <taxon>Laurasiatheria</taxon>
        <taxon>Carnivora</taxon>
        <taxon>Caniformia</taxon>
        <taxon>Canidae</taxon>
        <taxon>Canis</taxon>
    </lineage>
</organism>
<dbReference type="PANTHER" id="PTHR14198">
    <property type="entry name" value="TRANSMEMBRANE 4 L6 FAMILY MEMBER 1-RELATED"/>
    <property type="match status" value="1"/>
</dbReference>
<reference evidence="8" key="3">
    <citation type="submission" date="2019-03" db="EMBL/GenBank/DDBJ databases">
        <authorList>
            <person name="Warren W.C."/>
            <person name="Johnson G.S."/>
        </authorList>
    </citation>
    <scope>NUCLEOTIDE SEQUENCE [LARGE SCALE GENOMIC DNA]</scope>
    <source>
        <strain evidence="8">Basenji</strain>
    </source>
</reference>
<reference evidence="8" key="4">
    <citation type="submission" date="2025-05" db="UniProtKB">
        <authorList>
            <consortium name="Ensembl"/>
        </authorList>
    </citation>
    <scope>IDENTIFICATION</scope>
</reference>
<accession>A0A8P0PKK2</accession>
<dbReference type="Proteomes" id="UP000694542">
    <property type="component" value="Chromosome 21"/>
</dbReference>
<dbReference type="PANTHER" id="PTHR14198:SF20">
    <property type="entry name" value="TRANSMEMBRANE 4 L SIX FAMILY MEMBER 1A"/>
    <property type="match status" value="1"/>
</dbReference>
<evidence type="ECO:0000256" key="6">
    <source>
        <dbReference type="SAM" id="Phobius"/>
    </source>
</evidence>
<keyword evidence="4 6" id="KW-1133">Transmembrane helix</keyword>
<evidence type="ECO:0000313" key="10">
    <source>
        <dbReference type="Proteomes" id="UP000002254"/>
    </source>
</evidence>
<sequence>MCSEMGSRGTGMQLLALAIMTIIANLLLYFPNGRVLEPAQITDLFWFFHGLLGAGLLVRMRLSYFASHKAIMLSCTHLPRAWLMLFPVLLAMQGTMEAVYHVAISLLGLLCGPFCDTGSGTYTYPFRHNTMEDNLFNQPTWATCQEPEHIIFWNDLLSILLGISVLETMLCLLQVASGLCNIFCGTCVGKGQVDCTIIE</sequence>
<dbReference type="Ensembl" id="ENSCAFT00000108905.1">
    <property type="protein sequence ID" value="ENSCAFP00000070438.1"/>
    <property type="gene ID" value="ENSCAFG00000059175.1"/>
</dbReference>
<dbReference type="Proteomes" id="UP000694429">
    <property type="component" value="Chromosome 21"/>
</dbReference>
<name>A0A8C0NEU7_CANLF</name>
<comment type="similarity">
    <text evidence="2">Belongs to the L6 tetraspanin family.</text>
</comment>
<evidence type="ECO:0000313" key="11">
    <source>
        <dbReference type="Proteomes" id="UP000694429"/>
    </source>
</evidence>
<dbReference type="Pfam" id="PF05805">
    <property type="entry name" value="L6_membrane"/>
    <property type="match status" value="1"/>
</dbReference>
<evidence type="ECO:0000256" key="1">
    <source>
        <dbReference type="ARBA" id="ARBA00004141"/>
    </source>
</evidence>
<protein>
    <submittedName>
        <fullName evidence="8">Uncharacterized protein</fullName>
    </submittedName>
</protein>